<dbReference type="EMBL" id="FMHW01000002">
    <property type="protein sequence ID" value="SCL22661.1"/>
    <property type="molecule type" value="Genomic_DNA"/>
</dbReference>
<dbReference type="AlphaFoldDB" id="A0A1C6RZL7"/>
<proteinExistence type="predicted"/>
<evidence type="ECO:0000259" key="2">
    <source>
        <dbReference type="Pfam" id="PF08044"/>
    </source>
</evidence>
<name>A0A1C6RZL7_9ACTN</name>
<protein>
    <recommendedName>
        <fullName evidence="2">DUF1707 domain-containing protein</fullName>
    </recommendedName>
</protein>
<keyword evidence="4" id="KW-1185">Reference proteome</keyword>
<evidence type="ECO:0000313" key="3">
    <source>
        <dbReference type="EMBL" id="SCL22661.1"/>
    </source>
</evidence>
<dbReference type="RefSeq" id="WP_176738337.1">
    <property type="nucleotide sequence ID" value="NZ_FMHW01000002.1"/>
</dbReference>
<keyword evidence="1" id="KW-1133">Transmembrane helix</keyword>
<accession>A0A1C6RZL7</accession>
<organism evidence="3 4">
    <name type="scientific">Micromonospora pallida</name>
    <dbReference type="NCBI Taxonomy" id="145854"/>
    <lineage>
        <taxon>Bacteria</taxon>
        <taxon>Bacillati</taxon>
        <taxon>Actinomycetota</taxon>
        <taxon>Actinomycetes</taxon>
        <taxon>Micromonosporales</taxon>
        <taxon>Micromonosporaceae</taxon>
        <taxon>Micromonospora</taxon>
    </lineage>
</organism>
<feature type="transmembrane region" description="Helical" evidence="1">
    <location>
        <begin position="81"/>
        <end position="114"/>
    </location>
</feature>
<feature type="transmembrane region" description="Helical" evidence="1">
    <location>
        <begin position="126"/>
        <end position="149"/>
    </location>
</feature>
<keyword evidence="1" id="KW-0472">Membrane</keyword>
<dbReference type="Pfam" id="PF08044">
    <property type="entry name" value="DUF1707"/>
    <property type="match status" value="1"/>
</dbReference>
<sequence length="155" mass="15870">MNLHERVGNDQRAAVLELLSKALADGYLTLSEFDQRSLAVHSAVTVGNLVGPLRDLPRQFHWMPQSAPAVRHAAADKSPLALTAVVLGVVSLPLSLCGGLGGILGVAAAILGGVVARNKMDHSKGVLALTLGLVSAAISLAFLAMVLLAPGLPSA</sequence>
<dbReference type="InterPro" id="IPR012551">
    <property type="entry name" value="DUF1707_SHOCT-like"/>
</dbReference>
<evidence type="ECO:0000313" key="4">
    <source>
        <dbReference type="Proteomes" id="UP000198959"/>
    </source>
</evidence>
<reference evidence="4" key="1">
    <citation type="submission" date="2016-06" db="EMBL/GenBank/DDBJ databases">
        <authorList>
            <person name="Varghese N."/>
            <person name="Submissions Spin"/>
        </authorList>
    </citation>
    <scope>NUCLEOTIDE SEQUENCE [LARGE SCALE GENOMIC DNA]</scope>
    <source>
        <strain evidence="4">DSM 43817</strain>
    </source>
</reference>
<keyword evidence="1" id="KW-0812">Transmembrane</keyword>
<dbReference type="Proteomes" id="UP000198959">
    <property type="component" value="Unassembled WGS sequence"/>
</dbReference>
<evidence type="ECO:0000256" key="1">
    <source>
        <dbReference type="SAM" id="Phobius"/>
    </source>
</evidence>
<gene>
    <name evidence="3" type="ORF">GA0074692_1435</name>
</gene>
<feature type="domain" description="DUF1707" evidence="2">
    <location>
        <begin position="6"/>
        <end position="57"/>
    </location>
</feature>